<dbReference type="KEGG" id="ahg:AHOG_18905"/>
<dbReference type="InterPro" id="IPR000182">
    <property type="entry name" value="GNAT_dom"/>
</dbReference>
<dbReference type="AlphaFoldDB" id="A0A221W6Z0"/>
<dbReference type="GO" id="GO:1990189">
    <property type="term" value="F:protein N-terminal-serine acetyltransferase activity"/>
    <property type="evidence" value="ECO:0007669"/>
    <property type="project" value="TreeGrafter"/>
</dbReference>
<accession>A0A221W6Z0</accession>
<keyword evidence="2" id="KW-1185">Reference proteome</keyword>
<dbReference type="Pfam" id="PF13302">
    <property type="entry name" value="Acetyltransf_3"/>
    <property type="match status" value="1"/>
</dbReference>
<protein>
    <submittedName>
        <fullName evidence="1">Uncharacterized protein</fullName>
    </submittedName>
</protein>
<dbReference type="GO" id="GO:0005737">
    <property type="term" value="C:cytoplasm"/>
    <property type="evidence" value="ECO:0007669"/>
    <property type="project" value="TreeGrafter"/>
</dbReference>
<dbReference type="GO" id="GO:0008999">
    <property type="term" value="F:protein-N-terminal-alanine acetyltransferase activity"/>
    <property type="evidence" value="ECO:0007669"/>
    <property type="project" value="TreeGrafter"/>
</dbReference>
<name>A0A221W6Z0_9PSEU</name>
<dbReference type="Proteomes" id="UP000204221">
    <property type="component" value="Chromosome"/>
</dbReference>
<evidence type="ECO:0000313" key="1">
    <source>
        <dbReference type="EMBL" id="ASO21406.1"/>
    </source>
</evidence>
<sequence length="198" mass="21271">MSRAAAGARQGHVPTSTVRAEPIGTPRLMLEPLLLEHAEPMAQALADPRLHTFIGGSPASPEQLRLRYRTLLAGSPDDGVSWCNWALRTRCDDRIVGTVGATVFISRPGRPTEMSWVLGMPWQGRGLAKEAALALAEWLARQGVQVLEACIHPDHHASGRVAASAGMRPTNRESDGEIVWQAVLSPPPVVPAGRLSSE</sequence>
<dbReference type="Gene3D" id="3.40.630.30">
    <property type="match status" value="1"/>
</dbReference>
<dbReference type="InterPro" id="IPR016181">
    <property type="entry name" value="Acyl_CoA_acyltransferase"/>
</dbReference>
<dbReference type="InterPro" id="IPR051908">
    <property type="entry name" value="Ribosomal_N-acetyltransferase"/>
</dbReference>
<dbReference type="PROSITE" id="PS51186">
    <property type="entry name" value="GNAT"/>
    <property type="match status" value="1"/>
</dbReference>
<dbReference type="SUPFAM" id="SSF55729">
    <property type="entry name" value="Acyl-CoA N-acyltransferases (Nat)"/>
    <property type="match status" value="1"/>
</dbReference>
<reference evidence="1 2" key="1">
    <citation type="submission" date="2017-07" db="EMBL/GenBank/DDBJ databases">
        <title>Complete genome sequence of Actinoalloteichus hoggarensis DSM 45943, type strain of Actinoalloteichus hoggarensis.</title>
        <authorList>
            <person name="Ruckert C."/>
            <person name="Nouioui I."/>
            <person name="Willmese J."/>
            <person name="van Wezel G."/>
            <person name="Klenk H.-P."/>
            <person name="Kalinowski J."/>
            <person name="Zotchev S.B."/>
        </authorList>
    </citation>
    <scope>NUCLEOTIDE SEQUENCE [LARGE SCALE GENOMIC DNA]</scope>
    <source>
        <strain evidence="1 2">DSM 45943</strain>
    </source>
</reference>
<dbReference type="RefSeq" id="WP_245856321.1">
    <property type="nucleotide sequence ID" value="NZ_CP022521.1"/>
</dbReference>
<gene>
    <name evidence="1" type="ORF">AHOG_18905</name>
</gene>
<dbReference type="PANTHER" id="PTHR43441:SF10">
    <property type="entry name" value="ACETYLTRANSFERASE"/>
    <property type="match status" value="1"/>
</dbReference>
<organism evidence="1 2">
    <name type="scientific">Actinoalloteichus hoggarensis</name>
    <dbReference type="NCBI Taxonomy" id="1470176"/>
    <lineage>
        <taxon>Bacteria</taxon>
        <taxon>Bacillati</taxon>
        <taxon>Actinomycetota</taxon>
        <taxon>Actinomycetes</taxon>
        <taxon>Pseudonocardiales</taxon>
        <taxon>Pseudonocardiaceae</taxon>
        <taxon>Actinoalloteichus</taxon>
    </lineage>
</organism>
<dbReference type="PANTHER" id="PTHR43441">
    <property type="entry name" value="RIBOSOMAL-PROTEIN-SERINE ACETYLTRANSFERASE"/>
    <property type="match status" value="1"/>
</dbReference>
<evidence type="ECO:0000313" key="2">
    <source>
        <dbReference type="Proteomes" id="UP000204221"/>
    </source>
</evidence>
<proteinExistence type="predicted"/>
<dbReference type="EMBL" id="CP022521">
    <property type="protein sequence ID" value="ASO21406.1"/>
    <property type="molecule type" value="Genomic_DNA"/>
</dbReference>